<feature type="transmembrane region" description="Helical" evidence="9">
    <location>
        <begin position="87"/>
        <end position="111"/>
    </location>
</feature>
<evidence type="ECO:0000256" key="1">
    <source>
        <dbReference type="ARBA" id="ARBA00004429"/>
    </source>
</evidence>
<protein>
    <recommendedName>
        <fullName evidence="9">TRAP transporter small permease protein</fullName>
    </recommendedName>
</protein>
<proteinExistence type="inferred from homology"/>
<evidence type="ECO:0000256" key="9">
    <source>
        <dbReference type="RuleBase" id="RU369079"/>
    </source>
</evidence>
<dbReference type="Pfam" id="PF04290">
    <property type="entry name" value="DctQ"/>
    <property type="match status" value="1"/>
</dbReference>
<comment type="subcellular location">
    <subcellularLocation>
        <location evidence="1 9">Cell inner membrane</location>
        <topology evidence="1 9">Multi-pass membrane protein</topology>
    </subcellularLocation>
</comment>
<comment type="similarity">
    <text evidence="8 9">Belongs to the TRAP transporter small permease family.</text>
</comment>
<comment type="subunit">
    <text evidence="9">The complex comprises the extracytoplasmic solute receptor protein and the two transmembrane proteins.</text>
</comment>
<evidence type="ECO:0000313" key="12">
    <source>
        <dbReference type="Proteomes" id="UP000652074"/>
    </source>
</evidence>
<dbReference type="InterPro" id="IPR007387">
    <property type="entry name" value="TRAP_DctQ"/>
</dbReference>
<feature type="transmembrane region" description="Helical" evidence="9">
    <location>
        <begin position="50"/>
        <end position="66"/>
    </location>
</feature>
<dbReference type="PANTHER" id="PTHR35011:SF2">
    <property type="entry name" value="2,3-DIKETO-L-GULONATE TRAP TRANSPORTER SMALL PERMEASE PROTEIN YIAM"/>
    <property type="match status" value="1"/>
</dbReference>
<dbReference type="PANTHER" id="PTHR35011">
    <property type="entry name" value="2,3-DIKETO-L-GULONATE TRAP TRANSPORTER SMALL PERMEASE PROTEIN YIAM"/>
    <property type="match status" value="1"/>
</dbReference>
<name>A0ABX1MMQ7_9RHOO</name>
<evidence type="ECO:0000256" key="5">
    <source>
        <dbReference type="ARBA" id="ARBA00022692"/>
    </source>
</evidence>
<keyword evidence="5 9" id="KW-0812">Transmembrane</keyword>
<dbReference type="InterPro" id="IPR055348">
    <property type="entry name" value="DctQ"/>
</dbReference>
<organism evidence="11 12">
    <name type="scientific">Aromatoleum petrolei</name>
    <dbReference type="NCBI Taxonomy" id="76116"/>
    <lineage>
        <taxon>Bacteria</taxon>
        <taxon>Pseudomonadati</taxon>
        <taxon>Pseudomonadota</taxon>
        <taxon>Betaproteobacteria</taxon>
        <taxon>Rhodocyclales</taxon>
        <taxon>Rhodocyclaceae</taxon>
        <taxon>Aromatoleum</taxon>
    </lineage>
</organism>
<evidence type="ECO:0000256" key="8">
    <source>
        <dbReference type="ARBA" id="ARBA00038436"/>
    </source>
</evidence>
<keyword evidence="3" id="KW-1003">Cell membrane</keyword>
<accession>A0ABX1MMQ7</accession>
<evidence type="ECO:0000256" key="3">
    <source>
        <dbReference type="ARBA" id="ARBA00022475"/>
    </source>
</evidence>
<comment type="caution">
    <text evidence="11">The sequence shown here is derived from an EMBL/GenBank/DDBJ whole genome shotgun (WGS) entry which is preliminary data.</text>
</comment>
<keyword evidence="12" id="KW-1185">Reference proteome</keyword>
<keyword evidence="7 9" id="KW-0472">Membrane</keyword>
<evidence type="ECO:0000256" key="2">
    <source>
        <dbReference type="ARBA" id="ARBA00022448"/>
    </source>
</evidence>
<evidence type="ECO:0000256" key="7">
    <source>
        <dbReference type="ARBA" id="ARBA00023136"/>
    </source>
</evidence>
<dbReference type="EMBL" id="WTVR01000003">
    <property type="protein sequence ID" value="NMF87324.1"/>
    <property type="molecule type" value="Genomic_DNA"/>
</dbReference>
<sequence length="172" mass="18661">MNILKCLDALVVRIVNPILVLIGLAVALLLAMGIFSRAVLGKPVFGLEELMLLAAMWFYMLGAALASRERSHLSADFVQVLTTNPRIHRAASLVSTVISLGVAVMFATWAWNLFAFGLERGQTTAVFGIPWWTAQVSLFVASIAFVIYLIRDLILELSGANISPGDPSSPME</sequence>
<dbReference type="Proteomes" id="UP000652074">
    <property type="component" value="Unassembled WGS sequence"/>
</dbReference>
<comment type="function">
    <text evidence="9">Part of the tripartite ATP-independent periplasmic (TRAP) transport system.</text>
</comment>
<evidence type="ECO:0000259" key="10">
    <source>
        <dbReference type="Pfam" id="PF04290"/>
    </source>
</evidence>
<evidence type="ECO:0000256" key="4">
    <source>
        <dbReference type="ARBA" id="ARBA00022519"/>
    </source>
</evidence>
<keyword evidence="2 9" id="KW-0813">Transport</keyword>
<keyword evidence="4 9" id="KW-0997">Cell inner membrane</keyword>
<gene>
    <name evidence="11" type="ORF">GPA26_02405</name>
</gene>
<feature type="transmembrane region" description="Helical" evidence="9">
    <location>
        <begin position="131"/>
        <end position="150"/>
    </location>
</feature>
<dbReference type="RefSeq" id="WP_169204758.1">
    <property type="nucleotide sequence ID" value="NZ_CP059560.1"/>
</dbReference>
<evidence type="ECO:0000313" key="11">
    <source>
        <dbReference type="EMBL" id="NMF87324.1"/>
    </source>
</evidence>
<feature type="transmembrane region" description="Helical" evidence="9">
    <location>
        <begin position="12"/>
        <end position="35"/>
    </location>
</feature>
<feature type="domain" description="Tripartite ATP-independent periplasmic transporters DctQ component" evidence="10">
    <location>
        <begin position="27"/>
        <end position="156"/>
    </location>
</feature>
<reference evidence="11 12" key="1">
    <citation type="submission" date="2019-12" db="EMBL/GenBank/DDBJ databases">
        <title>Comparative genomics gives insights into the taxonomy of the Azoarcus-Aromatoleum group and reveals separate origins of nif in the plant-associated Azoarcus and non-plant-associated Aromatoleum sub-groups.</title>
        <authorList>
            <person name="Lafos M."/>
            <person name="Maluk M."/>
            <person name="Batista M."/>
            <person name="Junghare M."/>
            <person name="Carmona M."/>
            <person name="Faoro H."/>
            <person name="Cruz L.M."/>
            <person name="Battistoni F."/>
            <person name="De Souza E."/>
            <person name="Pedrosa F."/>
            <person name="Chen W.-M."/>
            <person name="Poole P.S."/>
            <person name="Dixon R.A."/>
            <person name="James E.K."/>
        </authorList>
    </citation>
    <scope>NUCLEOTIDE SEQUENCE [LARGE SCALE GENOMIC DNA]</scope>
    <source>
        <strain evidence="11 12">ToN1</strain>
    </source>
</reference>
<evidence type="ECO:0000256" key="6">
    <source>
        <dbReference type="ARBA" id="ARBA00022989"/>
    </source>
</evidence>
<keyword evidence="6 9" id="KW-1133">Transmembrane helix</keyword>